<keyword evidence="1" id="KW-0812">Transmembrane</keyword>
<dbReference type="EMBL" id="LAYJ01000101">
    <property type="protein sequence ID" value="KKI50799.1"/>
    <property type="molecule type" value="Genomic_DNA"/>
</dbReference>
<keyword evidence="1" id="KW-1133">Transmembrane helix</keyword>
<protein>
    <submittedName>
        <fullName evidence="2">Uncharacterized protein</fullName>
    </submittedName>
</protein>
<dbReference type="STRING" id="270498.CHK_1725"/>
<feature type="transmembrane region" description="Helical" evidence="1">
    <location>
        <begin position="19"/>
        <end position="42"/>
    </location>
</feature>
<dbReference type="Proteomes" id="UP000034076">
    <property type="component" value="Unassembled WGS sequence"/>
</dbReference>
<gene>
    <name evidence="2" type="ORF">CHK_1725</name>
</gene>
<evidence type="ECO:0000256" key="1">
    <source>
        <dbReference type="SAM" id="Phobius"/>
    </source>
</evidence>
<comment type="caution">
    <text evidence="2">The sequence shown here is derived from an EMBL/GenBank/DDBJ whole genome shotgun (WGS) entry which is preliminary data.</text>
</comment>
<accession>A0A0M2NE47</accession>
<name>A0A0M2NE47_9FIRM</name>
<dbReference type="AlphaFoldDB" id="A0A0M2NE47"/>
<evidence type="ECO:0000313" key="2">
    <source>
        <dbReference type="EMBL" id="KKI50799.1"/>
    </source>
</evidence>
<keyword evidence="3" id="KW-1185">Reference proteome</keyword>
<keyword evidence="1" id="KW-0472">Membrane</keyword>
<evidence type="ECO:0000313" key="3">
    <source>
        <dbReference type="Proteomes" id="UP000034076"/>
    </source>
</evidence>
<organism evidence="2 3">
    <name type="scientific">Christensenella hongkongensis</name>
    <dbReference type="NCBI Taxonomy" id="270498"/>
    <lineage>
        <taxon>Bacteria</taxon>
        <taxon>Bacillati</taxon>
        <taxon>Bacillota</taxon>
        <taxon>Clostridia</taxon>
        <taxon>Christensenellales</taxon>
        <taxon>Christensenellaceae</taxon>
        <taxon>Christensenella</taxon>
    </lineage>
</organism>
<sequence>MKKQLCGAAGPMQSMDAEFISYCQACGYAQTFFFAIASGFILEIQLPKAAAS</sequence>
<proteinExistence type="predicted"/>
<reference evidence="2 3" key="1">
    <citation type="submission" date="2015-04" db="EMBL/GenBank/DDBJ databases">
        <title>Draft genome sequence of bacteremic isolate Catabacter hongkongensis type strain HKU16T.</title>
        <authorList>
            <person name="Lau S.K."/>
            <person name="Teng J.L."/>
            <person name="Huang Y."/>
            <person name="Curreem S.O."/>
            <person name="Tsui S.K."/>
            <person name="Woo P.C."/>
        </authorList>
    </citation>
    <scope>NUCLEOTIDE SEQUENCE [LARGE SCALE GENOMIC DNA]</scope>
    <source>
        <strain evidence="2 3">HKU16</strain>
    </source>
</reference>